<dbReference type="NCBIfam" id="TIGR02226">
    <property type="entry name" value="two_anch"/>
    <property type="match status" value="1"/>
</dbReference>
<feature type="domain" description="Aerotolerance regulator N-terminal" evidence="2">
    <location>
        <begin position="1"/>
        <end position="75"/>
    </location>
</feature>
<keyword evidence="4" id="KW-1185">Reference proteome</keyword>
<feature type="transmembrane region" description="Helical" evidence="1">
    <location>
        <begin position="6"/>
        <end position="24"/>
    </location>
</feature>
<dbReference type="InterPro" id="IPR011933">
    <property type="entry name" value="Double_TM_dom"/>
</dbReference>
<keyword evidence="1" id="KW-0472">Membrane</keyword>
<dbReference type="RefSeq" id="WP_176223695.1">
    <property type="nucleotide sequence ID" value="NZ_FXAW01000001.1"/>
</dbReference>
<sequence>MNWLNPIALWGLTALALPIIIHLWSKNKTKEIAFGSIRFLKESSTLQSKRIQFSELPLLLLRMLILFLLVMLLAKWVRFTEVEKEKALLLGEGIQVPEAYQDDEFRVLNTAKSENSLNQWYLLEKLSKEYPEIDSLIYINNFGTSDFTGEIPKLNFQLELISTGESMDRNQEPMSQDTILIHFAELSQVIEQKLRKVLKANHLYTKEKVNFIQSEKQKAHLIIGNSTHKQEANQIVLTDTISDDYEVERKYTYSILYLNEKWLNNPLNEDMFLSVVTEFIGQIVEPNYQYSSFDALYTRTNEDAGSIQKAQRFEQVLLGMIVFLIVLERFLSYKKRNA</sequence>
<accession>A0A1X7IJ67</accession>
<name>A0A1X7IJ67_9BACT</name>
<organism evidence="3 4">
    <name type="scientific">Marivirga sericea</name>
    <dbReference type="NCBI Taxonomy" id="1028"/>
    <lineage>
        <taxon>Bacteria</taxon>
        <taxon>Pseudomonadati</taxon>
        <taxon>Bacteroidota</taxon>
        <taxon>Cytophagia</taxon>
        <taxon>Cytophagales</taxon>
        <taxon>Marivirgaceae</taxon>
        <taxon>Marivirga</taxon>
    </lineage>
</organism>
<dbReference type="STRING" id="1028.SAMN05661096_00682"/>
<evidence type="ECO:0000259" key="2">
    <source>
        <dbReference type="Pfam" id="PF07584"/>
    </source>
</evidence>
<dbReference type="Proteomes" id="UP000193804">
    <property type="component" value="Unassembled WGS sequence"/>
</dbReference>
<protein>
    <submittedName>
        <fullName evidence="3">N-terminal double-transmembrane domain-containing protein</fullName>
    </submittedName>
</protein>
<evidence type="ECO:0000313" key="4">
    <source>
        <dbReference type="Proteomes" id="UP000193804"/>
    </source>
</evidence>
<keyword evidence="1" id="KW-1133">Transmembrane helix</keyword>
<dbReference type="EMBL" id="FXAW01000001">
    <property type="protein sequence ID" value="SMG14496.1"/>
    <property type="molecule type" value="Genomic_DNA"/>
</dbReference>
<dbReference type="InterPro" id="IPR024163">
    <property type="entry name" value="Aerotolerance_reg_N"/>
</dbReference>
<feature type="transmembrane region" description="Helical" evidence="1">
    <location>
        <begin position="316"/>
        <end position="333"/>
    </location>
</feature>
<dbReference type="PANTHER" id="PTHR37464">
    <property type="entry name" value="BLL2463 PROTEIN"/>
    <property type="match status" value="1"/>
</dbReference>
<evidence type="ECO:0000313" key="3">
    <source>
        <dbReference type="EMBL" id="SMG14496.1"/>
    </source>
</evidence>
<feature type="transmembrane region" description="Helical" evidence="1">
    <location>
        <begin position="59"/>
        <end position="77"/>
    </location>
</feature>
<gene>
    <name evidence="3" type="ORF">SAMN05661096_00682</name>
</gene>
<dbReference type="PANTHER" id="PTHR37464:SF1">
    <property type="entry name" value="BLL2463 PROTEIN"/>
    <property type="match status" value="1"/>
</dbReference>
<dbReference type="AlphaFoldDB" id="A0A1X7IJ67"/>
<reference evidence="4" key="1">
    <citation type="submission" date="2017-04" db="EMBL/GenBank/DDBJ databases">
        <authorList>
            <person name="Varghese N."/>
            <person name="Submissions S."/>
        </authorList>
    </citation>
    <scope>NUCLEOTIDE SEQUENCE [LARGE SCALE GENOMIC DNA]</scope>
    <source>
        <strain evidence="4">DSM 4125</strain>
    </source>
</reference>
<keyword evidence="1 3" id="KW-0812">Transmembrane</keyword>
<dbReference type="Pfam" id="PF07584">
    <property type="entry name" value="BatA"/>
    <property type="match status" value="1"/>
</dbReference>
<evidence type="ECO:0000256" key="1">
    <source>
        <dbReference type="SAM" id="Phobius"/>
    </source>
</evidence>
<proteinExistence type="predicted"/>